<dbReference type="AlphaFoldDB" id="A0A8H7EAA4"/>
<sequence>MKKGCTFLSKGQETLPVEKKNIHEEAAPASSPSKEASALEEAAPVSVPPKEAPQKGPGGKWLQESLFYKRMGHLNREYVRMLPKSARSEFQVRFEKKQGACETCILAKQKRRLNREAAERPEQGQRQGQRQERIQRIEKIERRRERADIGRIAMRIARIDGEDRRRGASARSICRRYVEGLALLALSDFAVFNNACSTPPSSRPRPEIDKLNQYPALVSWDRAEKPLIDFAEADVLTIFDCCHAGQEASRIVNWHRIYETLSATDERGVTPTPGPKSFTSALISSLIELRDGPLDAFSTADLLESMSRKLPSDYGPILNNRSSNLSSRHLVLEPHRFEDKNDVVKPPKASWGLIFDINSDRLAPAQARHIANALPRVFQNAGGQLHDIRWQNFTPYAPAEESPSSPLT</sequence>
<reference evidence="2" key="1">
    <citation type="submission" date="2020-02" db="EMBL/GenBank/DDBJ databases">
        <authorList>
            <person name="Palmer J.M."/>
        </authorList>
    </citation>
    <scope>NUCLEOTIDE SEQUENCE</scope>
    <source>
        <strain evidence="2">EPUS1.4</strain>
        <tissue evidence="2">Thallus</tissue>
    </source>
</reference>
<feature type="compositionally biased region" description="Basic and acidic residues" evidence="1">
    <location>
        <begin position="114"/>
        <end position="133"/>
    </location>
</feature>
<feature type="compositionally biased region" description="Low complexity" evidence="1">
    <location>
        <begin position="27"/>
        <end position="44"/>
    </location>
</feature>
<comment type="caution">
    <text evidence="2">The sequence shown here is derived from an EMBL/GenBank/DDBJ whole genome shotgun (WGS) entry which is preliminary data.</text>
</comment>
<evidence type="ECO:0000313" key="2">
    <source>
        <dbReference type="EMBL" id="KAF7514375.1"/>
    </source>
</evidence>
<proteinExistence type="predicted"/>
<dbReference type="EMBL" id="JAACFV010000001">
    <property type="protein sequence ID" value="KAF7514375.1"/>
    <property type="molecule type" value="Genomic_DNA"/>
</dbReference>
<keyword evidence="3" id="KW-1185">Reference proteome</keyword>
<feature type="region of interest" description="Disordered" evidence="1">
    <location>
        <begin position="16"/>
        <end position="60"/>
    </location>
</feature>
<dbReference type="OrthoDB" id="4760831at2759"/>
<evidence type="ECO:0000256" key="1">
    <source>
        <dbReference type="SAM" id="MobiDB-lite"/>
    </source>
</evidence>
<dbReference type="Proteomes" id="UP000606974">
    <property type="component" value="Unassembled WGS sequence"/>
</dbReference>
<name>A0A8H7EAA4_9EURO</name>
<feature type="region of interest" description="Disordered" evidence="1">
    <location>
        <begin position="113"/>
        <end position="133"/>
    </location>
</feature>
<organism evidence="2 3">
    <name type="scientific">Endocarpon pusillum</name>
    <dbReference type="NCBI Taxonomy" id="364733"/>
    <lineage>
        <taxon>Eukaryota</taxon>
        <taxon>Fungi</taxon>
        <taxon>Dikarya</taxon>
        <taxon>Ascomycota</taxon>
        <taxon>Pezizomycotina</taxon>
        <taxon>Eurotiomycetes</taxon>
        <taxon>Chaetothyriomycetidae</taxon>
        <taxon>Verrucariales</taxon>
        <taxon>Verrucariaceae</taxon>
        <taxon>Endocarpon</taxon>
    </lineage>
</organism>
<accession>A0A8H7EAA4</accession>
<protein>
    <submittedName>
        <fullName evidence="2">Uncharacterized protein</fullName>
    </submittedName>
</protein>
<gene>
    <name evidence="2" type="ORF">GJ744_000145</name>
</gene>
<feature type="compositionally biased region" description="Basic and acidic residues" evidence="1">
    <location>
        <begin position="16"/>
        <end position="26"/>
    </location>
</feature>
<evidence type="ECO:0000313" key="3">
    <source>
        <dbReference type="Proteomes" id="UP000606974"/>
    </source>
</evidence>